<dbReference type="EMBL" id="CP000463">
    <property type="protein sequence ID" value="ABJ04458.1"/>
    <property type="molecule type" value="Genomic_DNA"/>
</dbReference>
<evidence type="ECO:0000313" key="1">
    <source>
        <dbReference type="EMBL" id="ABJ04458.1"/>
    </source>
</evidence>
<organism evidence="1">
    <name type="scientific">Rhodopseudomonas palustris (strain BisA53)</name>
    <dbReference type="NCBI Taxonomy" id="316055"/>
    <lineage>
        <taxon>Bacteria</taxon>
        <taxon>Pseudomonadati</taxon>
        <taxon>Pseudomonadota</taxon>
        <taxon>Alphaproteobacteria</taxon>
        <taxon>Hyphomicrobiales</taxon>
        <taxon>Nitrobacteraceae</taxon>
        <taxon>Rhodopseudomonas</taxon>
    </lineage>
</organism>
<name>Q07UC6_RHOP5</name>
<protein>
    <submittedName>
        <fullName evidence="1">Uncharacterized protein</fullName>
    </submittedName>
</protein>
<reference evidence="1" key="1">
    <citation type="submission" date="2006-09" db="EMBL/GenBank/DDBJ databases">
        <title>Complete sequence of Rhodopseudomonas palustris BisA53.</title>
        <authorList>
            <consortium name="US DOE Joint Genome Institute"/>
            <person name="Copeland A."/>
            <person name="Lucas S."/>
            <person name="Lapidus A."/>
            <person name="Barry K."/>
            <person name="Detter J.C."/>
            <person name="Glavina del Rio T."/>
            <person name="Hammon N."/>
            <person name="Israni S."/>
            <person name="Dalin E."/>
            <person name="Tice H."/>
            <person name="Pitluck S."/>
            <person name="Chain P."/>
            <person name="Malfatti S."/>
            <person name="Shin M."/>
            <person name="Vergez L."/>
            <person name="Schmutz J."/>
            <person name="Larimer F."/>
            <person name="Land M."/>
            <person name="Hauser L."/>
            <person name="Pelletier D.A."/>
            <person name="Kyrpides N."/>
            <person name="Kim E."/>
            <person name="Harwood C.S."/>
            <person name="Oda Y."/>
            <person name="Richardson P."/>
        </authorList>
    </citation>
    <scope>NUCLEOTIDE SEQUENCE [LARGE SCALE GENOMIC DNA]</scope>
    <source>
        <strain evidence="1">BisA53</strain>
    </source>
</reference>
<dbReference type="eggNOG" id="ENOG5032VAT">
    <property type="taxonomic scope" value="Bacteria"/>
</dbReference>
<gene>
    <name evidence="1" type="ordered locus">RPE_0499</name>
</gene>
<dbReference type="KEGG" id="rpe:RPE_0499"/>
<accession>Q07UC6</accession>
<dbReference type="HOGENOM" id="CLU_144639_1_0_5"/>
<dbReference type="AlphaFoldDB" id="Q07UC6"/>
<sequence length="145" mass="14502">MTITPRRNIFFAAVPFCPKRDSIGLTAAALVVAMLALPGAADARRAARIGGAYDGVWNVSFGTQLGNCSSSYSVPFSVRGRLVSSAGGGKVTGGIGRGGAVAVTIKVGASVASGRGRLAGNSGAGRWSGVISGDRCSGIWQASRG</sequence>
<proteinExistence type="predicted"/>